<name>L8JTY4_9BACT</name>
<proteinExistence type="predicted"/>
<evidence type="ECO:0000256" key="1">
    <source>
        <dbReference type="SAM" id="SignalP"/>
    </source>
</evidence>
<dbReference type="OrthoDB" id="835047at2"/>
<dbReference type="EMBL" id="AMZN01000050">
    <property type="protein sequence ID" value="ELR70742.1"/>
    <property type="molecule type" value="Genomic_DNA"/>
</dbReference>
<evidence type="ECO:0000313" key="2">
    <source>
        <dbReference type="EMBL" id="ELR70742.1"/>
    </source>
</evidence>
<feature type="chain" id="PRO_5003994215" description="F5/8 type C domain-containing protein" evidence="1">
    <location>
        <begin position="20"/>
        <end position="262"/>
    </location>
</feature>
<keyword evidence="1" id="KW-0732">Signal</keyword>
<dbReference type="AlphaFoldDB" id="L8JTY4"/>
<organism evidence="2 3">
    <name type="scientific">Fulvivirga imtechensis AK7</name>
    <dbReference type="NCBI Taxonomy" id="1237149"/>
    <lineage>
        <taxon>Bacteria</taxon>
        <taxon>Pseudomonadati</taxon>
        <taxon>Bacteroidota</taxon>
        <taxon>Cytophagia</taxon>
        <taxon>Cytophagales</taxon>
        <taxon>Fulvivirgaceae</taxon>
        <taxon>Fulvivirga</taxon>
    </lineage>
</organism>
<comment type="caution">
    <text evidence="2">The sequence shown here is derived from an EMBL/GenBank/DDBJ whole genome shotgun (WGS) entry which is preliminary data.</text>
</comment>
<evidence type="ECO:0008006" key="4">
    <source>
        <dbReference type="Google" id="ProtNLM"/>
    </source>
</evidence>
<dbReference type="PROSITE" id="PS51257">
    <property type="entry name" value="PROKAR_LIPOPROTEIN"/>
    <property type="match status" value="1"/>
</dbReference>
<feature type="signal peptide" evidence="1">
    <location>
        <begin position="1"/>
        <end position="19"/>
    </location>
</feature>
<evidence type="ECO:0000313" key="3">
    <source>
        <dbReference type="Proteomes" id="UP000011135"/>
    </source>
</evidence>
<gene>
    <name evidence="2" type="ORF">C900_03515</name>
</gene>
<keyword evidence="3" id="KW-1185">Reference proteome</keyword>
<dbReference type="Proteomes" id="UP000011135">
    <property type="component" value="Unassembled WGS sequence"/>
</dbReference>
<dbReference type="RefSeq" id="WP_009580891.1">
    <property type="nucleotide sequence ID" value="NZ_AMZN01000050.1"/>
</dbReference>
<protein>
    <recommendedName>
        <fullName evidence="4">F5/8 type C domain-containing protein</fullName>
    </recommendedName>
</protein>
<reference evidence="2 3" key="1">
    <citation type="submission" date="2012-12" db="EMBL/GenBank/DDBJ databases">
        <title>Genome assembly of Fulvivirga imtechensis AK7.</title>
        <authorList>
            <person name="Nupur N."/>
            <person name="Khatri I."/>
            <person name="Kumar R."/>
            <person name="Subramanian S."/>
            <person name="Pinnaka A."/>
        </authorList>
    </citation>
    <scope>NUCLEOTIDE SEQUENCE [LARGE SCALE GENOMIC DNA]</scope>
    <source>
        <strain evidence="2 3">AK7</strain>
    </source>
</reference>
<sequence>MQSLKQLGTLLLAAVFLFAACSTDDDEINAGTAPELPPASSMEIDFSNFQEGGNSGGREMTTDNWNLAAFTVGVWNTVLTVGLIVPVASFKAAVSQKPSYDTDRKVWVWAFDHKVVGRTFSFELTGEVVGNNVEWNMYASEQNGFQNVLWYSGVTAIDGKSGYWKLNKDGNNPTEFLRIDWEQENEEVAYIKYENIEVGADGFGGYIEYGKTDGTDFNRYYNVVGTDASVIIDWNETSGVGRIKVNDGAYACWDSNFEDVAC</sequence>
<dbReference type="eggNOG" id="ENOG5032WGY">
    <property type="taxonomic scope" value="Bacteria"/>
</dbReference>
<accession>L8JTY4</accession>